<name>A0A0D8BT75_GEOKU</name>
<dbReference type="RefSeq" id="WP_044732909.1">
    <property type="nucleotide sequence ID" value="NZ_JYBP01000003.1"/>
</dbReference>
<evidence type="ECO:0000313" key="2">
    <source>
        <dbReference type="Proteomes" id="UP000032522"/>
    </source>
</evidence>
<proteinExistence type="predicted"/>
<accession>A0A0D8BT75</accession>
<dbReference type="AlphaFoldDB" id="A0A0D8BT75"/>
<protein>
    <submittedName>
        <fullName evidence="1">Uncharacterized protein</fullName>
    </submittedName>
</protein>
<dbReference type="PATRIC" id="fig|1462.6.peg.3911"/>
<comment type="caution">
    <text evidence="1">The sequence shown here is derived from an EMBL/GenBank/DDBJ whole genome shotgun (WGS) entry which is preliminary data.</text>
</comment>
<dbReference type="Proteomes" id="UP000032522">
    <property type="component" value="Unassembled WGS sequence"/>
</dbReference>
<sequence>MGGSSSIASAIAAAEVFGASLFPLMTATGSHGLLVALACWPACLRTKEAALRLANNIIVEGCYIVYAKAAVPDDFWLPVFGWRQKRREKE</sequence>
<dbReference type="EMBL" id="JYBP01000003">
    <property type="protein sequence ID" value="KJE26597.1"/>
    <property type="molecule type" value="Genomic_DNA"/>
</dbReference>
<reference evidence="1 2" key="1">
    <citation type="submission" date="2015-01" db="EMBL/GenBank/DDBJ databases">
        <authorList>
            <person name="Filippidou S."/>
            <person name="Jeanneret N."/>
            <person name="Russel-Delif L."/>
            <person name="Junier T."/>
            <person name="Wunderlin T."/>
            <person name="Molina V."/>
            <person name="Johnson S.L."/>
            <person name="Davenport K.W."/>
            <person name="Chain P.S."/>
            <person name="Dorador C."/>
            <person name="Junier P."/>
        </authorList>
    </citation>
    <scope>NUCLEOTIDE SEQUENCE [LARGE SCALE GENOMIC DNA]</scope>
    <source>
        <strain evidence="1 2">Et7/4</strain>
    </source>
</reference>
<organism evidence="1 2">
    <name type="scientific">Geobacillus kaustophilus</name>
    <dbReference type="NCBI Taxonomy" id="1462"/>
    <lineage>
        <taxon>Bacteria</taxon>
        <taxon>Bacillati</taxon>
        <taxon>Bacillota</taxon>
        <taxon>Bacilli</taxon>
        <taxon>Bacillales</taxon>
        <taxon>Anoxybacillaceae</taxon>
        <taxon>Geobacillus</taxon>
        <taxon>Geobacillus thermoleovorans group</taxon>
    </lineage>
</organism>
<evidence type="ECO:0000313" key="1">
    <source>
        <dbReference type="EMBL" id="KJE26597.1"/>
    </source>
</evidence>
<gene>
    <name evidence="1" type="ORF">LG52_3552</name>
</gene>